<accession>A0ABR3NSD6</accession>
<evidence type="ECO:0000256" key="4">
    <source>
        <dbReference type="ARBA" id="ARBA00022553"/>
    </source>
</evidence>
<dbReference type="PANTHER" id="PTHR23248:SF38">
    <property type="entry name" value="PHOSPHOLIPID SCRAMBLASE 1"/>
    <property type="match status" value="1"/>
</dbReference>
<keyword evidence="10" id="KW-0449">Lipoprotein</keyword>
<evidence type="ECO:0000256" key="1">
    <source>
        <dbReference type="ARBA" id="ARBA00001913"/>
    </source>
</evidence>
<comment type="cofactor">
    <cofactor evidence="1">
        <name>Ca(2+)</name>
        <dbReference type="ChEBI" id="CHEBI:29108"/>
    </cofactor>
</comment>
<proteinExistence type="inferred from homology"/>
<dbReference type="Proteomes" id="UP001558613">
    <property type="component" value="Unassembled WGS sequence"/>
</dbReference>
<evidence type="ECO:0000256" key="7">
    <source>
        <dbReference type="ARBA" id="ARBA00022989"/>
    </source>
</evidence>
<gene>
    <name evidence="11" type="ORF">QQF64_014526</name>
</gene>
<keyword evidence="5" id="KW-0812">Transmembrane</keyword>
<evidence type="ECO:0000256" key="5">
    <source>
        <dbReference type="ARBA" id="ARBA00022692"/>
    </source>
</evidence>
<evidence type="ECO:0000256" key="3">
    <source>
        <dbReference type="ARBA" id="ARBA00005350"/>
    </source>
</evidence>
<organism evidence="11 12">
    <name type="scientific">Cirrhinus molitorella</name>
    <name type="common">mud carp</name>
    <dbReference type="NCBI Taxonomy" id="172907"/>
    <lineage>
        <taxon>Eukaryota</taxon>
        <taxon>Metazoa</taxon>
        <taxon>Chordata</taxon>
        <taxon>Craniata</taxon>
        <taxon>Vertebrata</taxon>
        <taxon>Euteleostomi</taxon>
        <taxon>Actinopterygii</taxon>
        <taxon>Neopterygii</taxon>
        <taxon>Teleostei</taxon>
        <taxon>Ostariophysi</taxon>
        <taxon>Cypriniformes</taxon>
        <taxon>Cyprinidae</taxon>
        <taxon>Labeoninae</taxon>
        <taxon>Labeonini</taxon>
        <taxon>Cirrhinus</taxon>
    </lineage>
</organism>
<evidence type="ECO:0008006" key="13">
    <source>
        <dbReference type="Google" id="ProtNLM"/>
    </source>
</evidence>
<dbReference type="InterPro" id="IPR005552">
    <property type="entry name" value="Scramblase"/>
</dbReference>
<comment type="similarity">
    <text evidence="3">Belongs to the phospholipid scramblase family.</text>
</comment>
<keyword evidence="9" id="KW-0564">Palmitate</keyword>
<comment type="caution">
    <text evidence="11">The sequence shown here is derived from an EMBL/GenBank/DDBJ whole genome shotgun (WGS) entry which is preliminary data.</text>
</comment>
<evidence type="ECO:0000313" key="12">
    <source>
        <dbReference type="Proteomes" id="UP001558613"/>
    </source>
</evidence>
<keyword evidence="4" id="KW-0597">Phosphoprotein</keyword>
<evidence type="ECO:0000313" key="11">
    <source>
        <dbReference type="EMBL" id="KAL1279926.1"/>
    </source>
</evidence>
<keyword evidence="12" id="KW-1185">Reference proteome</keyword>
<evidence type="ECO:0000256" key="2">
    <source>
        <dbReference type="ARBA" id="ARBA00004606"/>
    </source>
</evidence>
<evidence type="ECO:0000256" key="8">
    <source>
        <dbReference type="ARBA" id="ARBA00023136"/>
    </source>
</evidence>
<dbReference type="SUPFAM" id="SSF54518">
    <property type="entry name" value="Tubby C-terminal domain-like"/>
    <property type="match status" value="1"/>
</dbReference>
<dbReference type="Pfam" id="PF03803">
    <property type="entry name" value="Scramblase"/>
    <property type="match status" value="3"/>
</dbReference>
<name>A0ABR3NSD6_9TELE</name>
<keyword evidence="7" id="KW-1133">Transmembrane helix</keyword>
<dbReference type="PANTHER" id="PTHR23248">
    <property type="entry name" value="PHOSPHOLIPID SCRAMBLASE-RELATED"/>
    <property type="match status" value="1"/>
</dbReference>
<evidence type="ECO:0000256" key="10">
    <source>
        <dbReference type="ARBA" id="ARBA00023288"/>
    </source>
</evidence>
<keyword evidence="6" id="KW-0106">Calcium</keyword>
<evidence type="ECO:0000256" key="6">
    <source>
        <dbReference type="ARBA" id="ARBA00022837"/>
    </source>
</evidence>
<reference evidence="11 12" key="1">
    <citation type="submission" date="2023-09" db="EMBL/GenBank/DDBJ databases">
        <authorList>
            <person name="Wang M."/>
        </authorList>
    </citation>
    <scope>NUCLEOTIDE SEQUENCE [LARGE SCALE GENOMIC DNA]</scope>
    <source>
        <strain evidence="11">GT-2023</strain>
        <tissue evidence="11">Liver</tissue>
    </source>
</reference>
<dbReference type="InterPro" id="IPR025659">
    <property type="entry name" value="Tubby-like_C"/>
</dbReference>
<dbReference type="EMBL" id="JAYMGO010000002">
    <property type="protein sequence ID" value="KAL1279926.1"/>
    <property type="molecule type" value="Genomic_DNA"/>
</dbReference>
<evidence type="ECO:0000256" key="9">
    <source>
        <dbReference type="ARBA" id="ARBA00023139"/>
    </source>
</evidence>
<sequence length="684" mass="76298">MELSDMPGYVLLEDTTMVPSPDPYHCPSRLETFTGMDQLFIHKKQTTDECLAEVCCGVKPAIKYNVKDDTGKEIYSILEDSECCSRSLYPTGNSFIMNVTDVSNQEVIRLVRPYFCCCGKNELEVQSPPGTAIGYVRKNCHICLPKFTVKNEQGQTGGANVPSANVAPGYMPPQVPMVMPVPDRPPGCPPGLEYLTQVDQLLVHQKVELMEVLMGWETNNQYVVKNSLGQQVFVAAEESDFCTRMVCGPVRSFLLHIQDNMGQEVITLSRPLNCGCCCFPCCLQELEVQSPPGNTIGYVMQNWHPFLPKFTIQNERKEPVLKIVGPFCDCKCCSDVNFEVMSLDESSVIGRISKQWTGFEAEAFTDADNFGLQFPMDLDVKIKAVILGACFLIVRLNTRTRASVSTALHFEQVTEHNLQPSTMATNNGYPLDVQPQKNAIHPGPSYNQGPAIPGQGQVPVMPVPQRPAGCPPGLEYLTQIDQLLVQQKVELAEVILGWESNNKYMVKNSMGQQVYFVAEENDCCNRQFCGPLRSFVLHVQDNMGQEVMTLTRPLKCGSCCFPCCLQELEIQSPPGNPIGYVIQNWHPFIPKYTIQNEKKEAVLKIVGPFCSCRCCADVNFDVLSVDESTKVGRIAKQWTGLVREAFTDADNFGISFPMDLDVKIKAVLFGACFLIDFMFFEHNK</sequence>
<protein>
    <recommendedName>
        <fullName evidence="13">Phospholipid scramblase</fullName>
    </recommendedName>
</protein>
<keyword evidence="8" id="KW-0472">Membrane</keyword>
<comment type="subcellular location">
    <subcellularLocation>
        <location evidence="2">Membrane</location>
        <topology evidence="2">Single-pass type II membrane protein</topology>
    </subcellularLocation>
</comment>